<dbReference type="Gene3D" id="3.40.33.10">
    <property type="entry name" value="CAP"/>
    <property type="match status" value="1"/>
</dbReference>
<dbReference type="PANTHER" id="PTHR31157:SF1">
    <property type="entry name" value="SCP DOMAIN-CONTAINING PROTEIN"/>
    <property type="match status" value="1"/>
</dbReference>
<feature type="transmembrane region" description="Helical" evidence="2">
    <location>
        <begin position="49"/>
        <end position="71"/>
    </location>
</feature>
<keyword evidence="5" id="KW-1185">Reference proteome</keyword>
<evidence type="ECO:0000313" key="5">
    <source>
        <dbReference type="Proteomes" id="UP000582643"/>
    </source>
</evidence>
<keyword evidence="2" id="KW-1133">Transmembrane helix</keyword>
<name>A0A7W7U0W5_9ACTN</name>
<dbReference type="PANTHER" id="PTHR31157">
    <property type="entry name" value="SCP DOMAIN-CONTAINING PROTEIN"/>
    <property type="match status" value="1"/>
</dbReference>
<evidence type="ECO:0000256" key="1">
    <source>
        <dbReference type="SAM" id="MobiDB-lite"/>
    </source>
</evidence>
<proteinExistence type="predicted"/>
<dbReference type="InterPro" id="IPR035940">
    <property type="entry name" value="CAP_sf"/>
</dbReference>
<keyword evidence="2" id="KW-0812">Transmembrane</keyword>
<dbReference type="SUPFAM" id="SSF55797">
    <property type="entry name" value="PR-1-like"/>
    <property type="match status" value="1"/>
</dbReference>
<evidence type="ECO:0000259" key="3">
    <source>
        <dbReference type="Pfam" id="PF00188"/>
    </source>
</evidence>
<comment type="caution">
    <text evidence="4">The sequence shown here is derived from an EMBL/GenBank/DDBJ whole genome shotgun (WGS) entry which is preliminary data.</text>
</comment>
<feature type="domain" description="SCP" evidence="3">
    <location>
        <begin position="115"/>
        <end position="229"/>
    </location>
</feature>
<evidence type="ECO:0000313" key="4">
    <source>
        <dbReference type="EMBL" id="MBB4981600.1"/>
    </source>
</evidence>
<sequence>MRHHDRPGHTESVQGPARPDRLDDHRPRAVGRHRRAGGTRRRGPRRPSFRTAVLLGGSAAAVLTVVTGMYVATPATGTTPAGAPDEVAAVPVQVAAAPGQAAAGKAARFVQDVVELANAEREKAGCGPLRSEGHLRNAAQGHADDMAARDYYEHHSPEGRDAGDRMSGAGYAWSAWGENIHRGPKTPAKAMADWMDSPGHRANILNCSFRDIGVGVTLAANGPWWVQDFGIRR</sequence>
<dbReference type="Proteomes" id="UP000582643">
    <property type="component" value="Unassembled WGS sequence"/>
</dbReference>
<dbReference type="Pfam" id="PF00188">
    <property type="entry name" value="CAP"/>
    <property type="match status" value="1"/>
</dbReference>
<organism evidence="4 5">
    <name type="scientific">Streptomyces nymphaeiformis</name>
    <dbReference type="NCBI Taxonomy" id="2663842"/>
    <lineage>
        <taxon>Bacteria</taxon>
        <taxon>Bacillati</taxon>
        <taxon>Actinomycetota</taxon>
        <taxon>Actinomycetes</taxon>
        <taxon>Kitasatosporales</taxon>
        <taxon>Streptomycetaceae</taxon>
        <taxon>Streptomyces</taxon>
    </lineage>
</organism>
<feature type="compositionally biased region" description="Basic residues" evidence="1">
    <location>
        <begin position="28"/>
        <end position="48"/>
    </location>
</feature>
<dbReference type="RefSeq" id="WP_220378553.1">
    <property type="nucleotide sequence ID" value="NZ_JACHJY010000003.1"/>
</dbReference>
<dbReference type="EMBL" id="JACHJY010000003">
    <property type="protein sequence ID" value="MBB4981600.1"/>
    <property type="molecule type" value="Genomic_DNA"/>
</dbReference>
<accession>A0A7W7U0W5</accession>
<dbReference type="CDD" id="cd05379">
    <property type="entry name" value="CAP_bacterial"/>
    <property type="match status" value="1"/>
</dbReference>
<dbReference type="InterPro" id="IPR014044">
    <property type="entry name" value="CAP_dom"/>
</dbReference>
<gene>
    <name evidence="4" type="ORF">GGE06_002510</name>
</gene>
<keyword evidence="2" id="KW-0472">Membrane</keyword>
<reference evidence="4 5" key="1">
    <citation type="submission" date="2020-08" db="EMBL/GenBank/DDBJ databases">
        <title>Genomic Encyclopedia of Type Strains, Phase III (KMG-III): the genomes of soil and plant-associated and newly described type strains.</title>
        <authorList>
            <person name="Whitman W."/>
        </authorList>
    </citation>
    <scope>NUCLEOTIDE SEQUENCE [LARGE SCALE GENOMIC DNA]</scope>
    <source>
        <strain evidence="4 5">SFB5A</strain>
    </source>
</reference>
<protein>
    <submittedName>
        <fullName evidence="4">Uncharacterized protein YkwD</fullName>
    </submittedName>
</protein>
<feature type="region of interest" description="Disordered" evidence="1">
    <location>
        <begin position="1"/>
        <end position="48"/>
    </location>
</feature>
<feature type="compositionally biased region" description="Basic and acidic residues" evidence="1">
    <location>
        <begin position="18"/>
        <end position="27"/>
    </location>
</feature>
<dbReference type="AlphaFoldDB" id="A0A7W7U0W5"/>
<evidence type="ECO:0000256" key="2">
    <source>
        <dbReference type="SAM" id="Phobius"/>
    </source>
</evidence>